<feature type="binding site" evidence="9">
    <location>
        <begin position="159"/>
        <end position="162"/>
    </location>
    <ligand>
        <name>substrate</name>
    </ligand>
</feature>
<feature type="binding site" evidence="10">
    <location>
        <position position="335"/>
    </location>
    <ligand>
        <name>NAD(+)</name>
        <dbReference type="ChEBI" id="CHEBI:57540"/>
    </ligand>
</feature>
<organism evidence="12 13">
    <name type="scientific">Mycobacterium decipiens</name>
    <dbReference type="NCBI Taxonomy" id="1430326"/>
    <lineage>
        <taxon>Bacteria</taxon>
        <taxon>Bacillati</taxon>
        <taxon>Actinomycetota</taxon>
        <taxon>Actinomycetes</taxon>
        <taxon>Mycobacteriales</taxon>
        <taxon>Mycobacteriaceae</taxon>
        <taxon>Mycobacterium</taxon>
    </lineage>
</organism>
<dbReference type="SUPFAM" id="SSF51735">
    <property type="entry name" value="NAD(P)-binding Rossmann-fold domains"/>
    <property type="match status" value="1"/>
</dbReference>
<comment type="caution">
    <text evidence="12">The sequence shown here is derived from an EMBL/GenBank/DDBJ whole genome shotgun (WGS) entry which is preliminary data.</text>
</comment>
<dbReference type="InterPro" id="IPR001732">
    <property type="entry name" value="UDP-Glc/GDP-Man_DH_N"/>
</dbReference>
<dbReference type="SUPFAM" id="SSF48179">
    <property type="entry name" value="6-phosphogluconate dehydrogenase C-terminal domain-like"/>
    <property type="match status" value="1"/>
</dbReference>
<reference evidence="12 13" key="1">
    <citation type="submission" date="2017-04" db="EMBL/GenBank/DDBJ databases">
        <title>The new phylogeny of genus Mycobacterium.</title>
        <authorList>
            <person name="Tortoli E."/>
            <person name="Trovato A."/>
            <person name="Cirillo D.M."/>
        </authorList>
    </citation>
    <scope>NUCLEOTIDE SEQUENCE [LARGE SCALE GENOMIC DNA]</scope>
    <source>
        <strain evidence="12 13">TBL 1200985</strain>
    </source>
</reference>
<dbReference type="GO" id="GO:0000271">
    <property type="term" value="P:polysaccharide biosynthetic process"/>
    <property type="evidence" value="ECO:0007669"/>
    <property type="project" value="InterPro"/>
</dbReference>
<evidence type="ECO:0000256" key="2">
    <source>
        <dbReference type="ARBA" id="ARBA00006601"/>
    </source>
</evidence>
<feature type="domain" description="UDP-glucose/GDP-mannose dehydrogenase C-terminal" evidence="11">
    <location>
        <begin position="321"/>
        <end position="422"/>
    </location>
</feature>
<dbReference type="PANTHER" id="PTHR43750">
    <property type="entry name" value="UDP-GLUCOSE 6-DEHYDROGENASE TUAD"/>
    <property type="match status" value="1"/>
</dbReference>
<accession>A0A1X2LXE2</accession>
<evidence type="ECO:0000313" key="12">
    <source>
        <dbReference type="EMBL" id="OSC41843.1"/>
    </source>
</evidence>
<dbReference type="PIRSF" id="PIRSF000124">
    <property type="entry name" value="UDPglc_GDPman_dh"/>
    <property type="match status" value="1"/>
</dbReference>
<dbReference type="Pfam" id="PF03720">
    <property type="entry name" value="UDPG_MGDP_dh_C"/>
    <property type="match status" value="1"/>
</dbReference>
<dbReference type="Proteomes" id="UP000193247">
    <property type="component" value="Unassembled WGS sequence"/>
</dbReference>
<dbReference type="InterPro" id="IPR036220">
    <property type="entry name" value="UDP-Glc/GDP-Man_DH_C_sf"/>
</dbReference>
<feature type="binding site" evidence="10">
    <location>
        <position position="270"/>
    </location>
    <ligand>
        <name>NAD(+)</name>
        <dbReference type="ChEBI" id="CHEBI:57540"/>
    </ligand>
</feature>
<dbReference type="InterPro" id="IPR014026">
    <property type="entry name" value="UDP-Glc/GDP-Man_DH_dimer"/>
</dbReference>
<dbReference type="Pfam" id="PF03721">
    <property type="entry name" value="UDPG_MGDP_dh_N"/>
    <property type="match status" value="1"/>
</dbReference>
<name>A0A1X2LXE2_9MYCO</name>
<dbReference type="GO" id="GO:0006065">
    <property type="term" value="P:UDP-glucuronate biosynthetic process"/>
    <property type="evidence" value="ECO:0007669"/>
    <property type="project" value="UniProtKB-UniPathway"/>
</dbReference>
<sequence>MTGSGFGSASVRDKVVVVGADYVGLTTAACLASLGHKVDCVDIDEVTIAELTTGLVPIVEQGLPERVQQGMSLGDLRLRSDLAAAVVDAGDVVLCLPTPIGADGGADLAAVWAVVRELGSLLPGECVVVTESTVPVGTARRIAALIGRSYFAAVSNPEFLSEDSAVFDVFHPSTIVIGADDSRAAQRVLALYDGIASDVVFTDAPTAELAKYAANGFLALKLCDANAMAELAEFLDAEPVAVLDAVARDPRIGAGYLSPGPGWGGSCLPKATAALRRMARSVATASSLPDGAIETNARQPRLVVDKVREAAGDTLTGSAIGVLGLTSNAGTDDVRCSPALAVIDHLVAEGAPVRAYDPTVSTPASGWVNALTLVDSPYDACADVAVLVVLTEWPELQKLEWARAAAGVSRRTVVDSRNLLDPDVLADAGLRWIAFGRSCK</sequence>
<dbReference type="STRING" id="1430326.B8W66_06915"/>
<dbReference type="RefSeq" id="WP_085324295.1">
    <property type="nucleotide sequence ID" value="NZ_NCXP01000005.1"/>
</dbReference>
<evidence type="ECO:0000256" key="3">
    <source>
        <dbReference type="ARBA" id="ARBA00012954"/>
    </source>
</evidence>
<dbReference type="PANTHER" id="PTHR43750:SF3">
    <property type="entry name" value="UDP-GLUCOSE 6-DEHYDROGENASE TUAD"/>
    <property type="match status" value="1"/>
</dbReference>
<evidence type="ECO:0000259" key="11">
    <source>
        <dbReference type="SMART" id="SM00984"/>
    </source>
</evidence>
<evidence type="ECO:0000256" key="8">
    <source>
        <dbReference type="PIRSR" id="PIRSR500134-1"/>
    </source>
</evidence>
<keyword evidence="13" id="KW-1185">Reference proteome</keyword>
<dbReference type="InterPro" id="IPR008927">
    <property type="entry name" value="6-PGluconate_DH-like_C_sf"/>
</dbReference>
<dbReference type="AlphaFoldDB" id="A0A1X2LXE2"/>
<dbReference type="OrthoDB" id="5193947at2"/>
<evidence type="ECO:0000256" key="7">
    <source>
        <dbReference type="PIRNR" id="PIRNR000124"/>
    </source>
</evidence>
<dbReference type="EMBL" id="NCXP01000005">
    <property type="protein sequence ID" value="OSC41843.1"/>
    <property type="molecule type" value="Genomic_DNA"/>
</dbReference>
<dbReference type="SMART" id="SM00984">
    <property type="entry name" value="UDPG_MGDP_dh_C"/>
    <property type="match status" value="1"/>
</dbReference>
<dbReference type="PIRSF" id="PIRSF500134">
    <property type="entry name" value="UDPglc_DH_bac"/>
    <property type="match status" value="1"/>
</dbReference>
<dbReference type="Gene3D" id="3.40.50.720">
    <property type="entry name" value="NAD(P)-binding Rossmann-like Domain"/>
    <property type="match status" value="2"/>
</dbReference>
<comment type="catalytic activity">
    <reaction evidence="6 7">
        <text>UDP-alpha-D-glucose + 2 NAD(+) + H2O = UDP-alpha-D-glucuronate + 2 NADH + 3 H(+)</text>
        <dbReference type="Rhea" id="RHEA:23596"/>
        <dbReference type="ChEBI" id="CHEBI:15377"/>
        <dbReference type="ChEBI" id="CHEBI:15378"/>
        <dbReference type="ChEBI" id="CHEBI:57540"/>
        <dbReference type="ChEBI" id="CHEBI:57945"/>
        <dbReference type="ChEBI" id="CHEBI:58052"/>
        <dbReference type="ChEBI" id="CHEBI:58885"/>
        <dbReference type="EC" id="1.1.1.22"/>
    </reaction>
</comment>
<evidence type="ECO:0000256" key="5">
    <source>
        <dbReference type="ARBA" id="ARBA00023027"/>
    </source>
</evidence>
<dbReference type="Gene3D" id="1.20.5.100">
    <property type="entry name" value="Cytochrome c1, transmembrane anchor, C-terminal"/>
    <property type="match status" value="1"/>
</dbReference>
<evidence type="ECO:0000256" key="1">
    <source>
        <dbReference type="ARBA" id="ARBA00004701"/>
    </source>
</evidence>
<gene>
    <name evidence="12" type="ORF">B8W66_06915</name>
</gene>
<feature type="binding site" evidence="9">
    <location>
        <position position="211"/>
    </location>
    <ligand>
        <name>substrate</name>
    </ligand>
</feature>
<feature type="binding site" evidence="9">
    <location>
        <begin position="256"/>
        <end position="260"/>
    </location>
    <ligand>
        <name>substrate</name>
    </ligand>
</feature>
<comment type="similarity">
    <text evidence="2 7">Belongs to the UDP-glucose/GDP-mannose dehydrogenase family.</text>
</comment>
<evidence type="ECO:0000313" key="13">
    <source>
        <dbReference type="Proteomes" id="UP000193247"/>
    </source>
</evidence>
<dbReference type="EC" id="1.1.1.22" evidence="3 7"/>
<dbReference type="Pfam" id="PF00984">
    <property type="entry name" value="UDPG_MGDP_dh"/>
    <property type="match status" value="1"/>
</dbReference>
<dbReference type="GO" id="GO:0051287">
    <property type="term" value="F:NAD binding"/>
    <property type="evidence" value="ECO:0007669"/>
    <property type="project" value="InterPro"/>
</dbReference>
<evidence type="ECO:0000256" key="6">
    <source>
        <dbReference type="ARBA" id="ARBA00047473"/>
    </source>
</evidence>
<evidence type="ECO:0000256" key="9">
    <source>
        <dbReference type="PIRSR" id="PIRSR500134-2"/>
    </source>
</evidence>
<keyword evidence="4 7" id="KW-0560">Oxidoreductase</keyword>
<proteinExistence type="inferred from homology"/>
<feature type="binding site" evidence="10">
    <location>
        <position position="133"/>
    </location>
    <ligand>
        <name>NAD(+)</name>
        <dbReference type="ChEBI" id="CHEBI:57540"/>
    </ligand>
</feature>
<feature type="binding site" evidence="9">
    <location>
        <position position="264"/>
    </location>
    <ligand>
        <name>substrate</name>
    </ligand>
</feature>
<dbReference type="NCBIfam" id="TIGR03026">
    <property type="entry name" value="NDP-sugDHase"/>
    <property type="match status" value="1"/>
</dbReference>
<comment type="pathway">
    <text evidence="1">Nucleotide-sugar biosynthesis; UDP-alpha-D-glucuronate biosynthesis; UDP-alpha-D-glucuronate from UDP-alpha-D-glucose: step 1/1.</text>
</comment>
<feature type="binding site" evidence="10">
    <location>
        <position position="162"/>
    </location>
    <ligand>
        <name>NAD(+)</name>
        <dbReference type="ChEBI" id="CHEBI:57540"/>
    </ligand>
</feature>
<evidence type="ECO:0000256" key="4">
    <source>
        <dbReference type="ARBA" id="ARBA00023002"/>
    </source>
</evidence>
<protein>
    <recommendedName>
        <fullName evidence="3 7">UDP-glucose 6-dehydrogenase</fullName>
        <ecNumber evidence="3 7">1.1.1.22</ecNumber>
    </recommendedName>
</protein>
<dbReference type="GO" id="GO:0003979">
    <property type="term" value="F:UDP-glucose 6-dehydrogenase activity"/>
    <property type="evidence" value="ECO:0007669"/>
    <property type="project" value="UniProtKB-EC"/>
</dbReference>
<dbReference type="InterPro" id="IPR014027">
    <property type="entry name" value="UDP-Glc/GDP-Man_DH_C"/>
</dbReference>
<dbReference type="SUPFAM" id="SSF52413">
    <property type="entry name" value="UDP-glucose/GDP-mannose dehydrogenase C-terminal domain"/>
    <property type="match status" value="1"/>
</dbReference>
<feature type="binding site" evidence="10">
    <location>
        <position position="42"/>
    </location>
    <ligand>
        <name>NAD(+)</name>
        <dbReference type="ChEBI" id="CHEBI:57540"/>
    </ligand>
</feature>
<dbReference type="InterPro" id="IPR028357">
    <property type="entry name" value="UDPglc_DH_bac"/>
</dbReference>
<feature type="binding site" evidence="10">
    <location>
        <position position="98"/>
    </location>
    <ligand>
        <name>NAD(+)</name>
        <dbReference type="ChEBI" id="CHEBI:57540"/>
    </ligand>
</feature>
<feature type="active site" description="Nucleophile" evidence="8">
    <location>
        <position position="267"/>
    </location>
</feature>
<dbReference type="InterPro" id="IPR017476">
    <property type="entry name" value="UDP-Glc/GDP-Man"/>
</dbReference>
<evidence type="ECO:0000256" key="10">
    <source>
        <dbReference type="PIRSR" id="PIRSR500134-3"/>
    </source>
</evidence>
<keyword evidence="5 7" id="KW-0520">NAD</keyword>
<dbReference type="UniPathway" id="UPA00038">
    <property type="reaction ID" value="UER00491"/>
</dbReference>
<dbReference type="InterPro" id="IPR036291">
    <property type="entry name" value="NAD(P)-bd_dom_sf"/>
</dbReference>